<dbReference type="Proteomes" id="UP000887565">
    <property type="component" value="Unplaced"/>
</dbReference>
<proteinExistence type="predicted"/>
<evidence type="ECO:0000313" key="2">
    <source>
        <dbReference type="Proteomes" id="UP000887565"/>
    </source>
</evidence>
<feature type="region of interest" description="Disordered" evidence="1">
    <location>
        <begin position="45"/>
        <end position="71"/>
    </location>
</feature>
<dbReference type="AlphaFoldDB" id="A0A915J4V2"/>
<organism evidence="2 3">
    <name type="scientific">Romanomermis culicivorax</name>
    <name type="common">Nematode worm</name>
    <dbReference type="NCBI Taxonomy" id="13658"/>
    <lineage>
        <taxon>Eukaryota</taxon>
        <taxon>Metazoa</taxon>
        <taxon>Ecdysozoa</taxon>
        <taxon>Nematoda</taxon>
        <taxon>Enoplea</taxon>
        <taxon>Dorylaimia</taxon>
        <taxon>Mermithida</taxon>
        <taxon>Mermithoidea</taxon>
        <taxon>Mermithidae</taxon>
        <taxon>Romanomermis</taxon>
    </lineage>
</organism>
<name>A0A915J4V2_ROMCU</name>
<dbReference type="WBParaSite" id="nRc.2.0.1.t20844-RA">
    <property type="protein sequence ID" value="nRc.2.0.1.t20844-RA"/>
    <property type="gene ID" value="nRc.2.0.1.g20844"/>
</dbReference>
<reference evidence="3" key="1">
    <citation type="submission" date="2022-11" db="UniProtKB">
        <authorList>
            <consortium name="WormBaseParasite"/>
        </authorList>
    </citation>
    <scope>IDENTIFICATION</scope>
</reference>
<keyword evidence="2" id="KW-1185">Reference proteome</keyword>
<evidence type="ECO:0000256" key="1">
    <source>
        <dbReference type="SAM" id="MobiDB-lite"/>
    </source>
</evidence>
<sequence>FSFISLELPKQASHKSKKDRLLRRFSSTLTNDLIQRYAFHGKNSLAENEPASSVPGEQASRRSSPSRLFGEARRACSATML</sequence>
<evidence type="ECO:0000313" key="3">
    <source>
        <dbReference type="WBParaSite" id="nRc.2.0.1.t20844-RA"/>
    </source>
</evidence>
<accession>A0A915J4V2</accession>
<protein>
    <submittedName>
        <fullName evidence="3">Uncharacterized protein</fullName>
    </submittedName>
</protein>